<accession>A0A1I6G4J1</accession>
<dbReference type="Pfam" id="PF13197">
    <property type="entry name" value="DUF4013"/>
    <property type="match status" value="1"/>
</dbReference>
<evidence type="ECO:0000313" key="3">
    <source>
        <dbReference type="Proteomes" id="UP000243250"/>
    </source>
</evidence>
<feature type="transmembrane region" description="Helical" evidence="1">
    <location>
        <begin position="74"/>
        <end position="94"/>
    </location>
</feature>
<sequence length="240" mass="24339">MTQRLDDAIRAPFDGDSTDTLVVGTLLTLASVSTPVLGVLLAGYAVRAIRRRARGDGLAAFDDWRGLAGDGVRVAAVTLPLHLPAVGVVALVGLDRTLMSISSLAHFGSPFLAPDYAAVAALLFVVVLELLAGYLSVAGLVRVAQVGSLRGYHVGDVVALARDPGFARAFALACVVGVVARLAGLAVAALPFVGVPLGAFVAFVGLVVAASVLAGVVPTDGDGRLTVSTATRSTRTLSEG</sequence>
<feature type="transmembrane region" description="Helical" evidence="1">
    <location>
        <begin position="116"/>
        <end position="141"/>
    </location>
</feature>
<reference evidence="3" key="1">
    <citation type="submission" date="2016-10" db="EMBL/GenBank/DDBJ databases">
        <authorList>
            <person name="Varghese N."/>
            <person name="Submissions S."/>
        </authorList>
    </citation>
    <scope>NUCLEOTIDE SEQUENCE [LARGE SCALE GENOMIC DNA]</scope>
    <source>
        <strain evidence="3">CGMCC 1.8711</strain>
    </source>
</reference>
<evidence type="ECO:0008006" key="4">
    <source>
        <dbReference type="Google" id="ProtNLM"/>
    </source>
</evidence>
<feature type="transmembrane region" description="Helical" evidence="1">
    <location>
        <begin position="169"/>
        <end position="193"/>
    </location>
</feature>
<keyword evidence="3" id="KW-1185">Reference proteome</keyword>
<keyword evidence="1" id="KW-0472">Membrane</keyword>
<dbReference type="Proteomes" id="UP000243250">
    <property type="component" value="Unassembled WGS sequence"/>
</dbReference>
<dbReference type="EMBL" id="FOYS01000001">
    <property type="protein sequence ID" value="SFR37115.1"/>
    <property type="molecule type" value="Genomic_DNA"/>
</dbReference>
<name>A0A1I6G4J1_9EURY</name>
<dbReference type="OrthoDB" id="107590at2157"/>
<keyword evidence="1" id="KW-1133">Transmembrane helix</keyword>
<evidence type="ECO:0000313" key="2">
    <source>
        <dbReference type="EMBL" id="SFR37115.1"/>
    </source>
</evidence>
<organism evidence="2 3">
    <name type="scientific">Halogeometricum limi</name>
    <dbReference type="NCBI Taxonomy" id="555875"/>
    <lineage>
        <taxon>Archaea</taxon>
        <taxon>Methanobacteriati</taxon>
        <taxon>Methanobacteriota</taxon>
        <taxon>Stenosarchaea group</taxon>
        <taxon>Halobacteria</taxon>
        <taxon>Halobacteriales</taxon>
        <taxon>Haloferacaceae</taxon>
        <taxon>Halogeometricum</taxon>
    </lineage>
</organism>
<dbReference type="AlphaFoldDB" id="A0A1I6G4J1"/>
<proteinExistence type="predicted"/>
<evidence type="ECO:0000256" key="1">
    <source>
        <dbReference type="SAM" id="Phobius"/>
    </source>
</evidence>
<dbReference type="RefSeq" id="WP_089877044.1">
    <property type="nucleotide sequence ID" value="NZ_FOYS01000001.1"/>
</dbReference>
<keyword evidence="1" id="KW-0812">Transmembrane</keyword>
<protein>
    <recommendedName>
        <fullName evidence="4">DUF4013 domain-containing protein</fullName>
    </recommendedName>
</protein>
<feature type="transmembrane region" description="Helical" evidence="1">
    <location>
        <begin position="199"/>
        <end position="217"/>
    </location>
</feature>
<gene>
    <name evidence="2" type="ORF">SAMN04488124_0860</name>
</gene>
<dbReference type="InterPro" id="IPR025098">
    <property type="entry name" value="DUF4013"/>
</dbReference>
<feature type="transmembrane region" description="Helical" evidence="1">
    <location>
        <begin position="20"/>
        <end position="46"/>
    </location>
</feature>